<evidence type="ECO:0000313" key="2">
    <source>
        <dbReference type="EMBL" id="KAK6179396.1"/>
    </source>
</evidence>
<dbReference type="AlphaFoldDB" id="A0AAN8PUM6"/>
<comment type="caution">
    <text evidence="2">The sequence shown here is derived from an EMBL/GenBank/DDBJ whole genome shotgun (WGS) entry which is preliminary data.</text>
</comment>
<dbReference type="PANTHER" id="PTHR21084:SF1">
    <property type="entry name" value="DENSE INCISORS"/>
    <property type="match status" value="1"/>
</dbReference>
<proteinExistence type="predicted"/>
<gene>
    <name evidence="2" type="ORF">SNE40_011768</name>
</gene>
<dbReference type="PANTHER" id="PTHR21084">
    <property type="entry name" value="DENSE INCISORS"/>
    <property type="match status" value="1"/>
</dbReference>
<feature type="compositionally biased region" description="Basic residues" evidence="1">
    <location>
        <begin position="316"/>
        <end position="327"/>
    </location>
</feature>
<accession>A0AAN8PUM6</accession>
<keyword evidence="3" id="KW-1185">Reference proteome</keyword>
<evidence type="ECO:0000256" key="1">
    <source>
        <dbReference type="SAM" id="MobiDB-lite"/>
    </source>
</evidence>
<dbReference type="EMBL" id="JAZGQO010000008">
    <property type="protein sequence ID" value="KAK6179396.1"/>
    <property type="molecule type" value="Genomic_DNA"/>
</dbReference>
<organism evidence="2 3">
    <name type="scientific">Patella caerulea</name>
    <name type="common">Rayed Mediterranean limpet</name>
    <dbReference type="NCBI Taxonomy" id="87958"/>
    <lineage>
        <taxon>Eukaryota</taxon>
        <taxon>Metazoa</taxon>
        <taxon>Spiralia</taxon>
        <taxon>Lophotrochozoa</taxon>
        <taxon>Mollusca</taxon>
        <taxon>Gastropoda</taxon>
        <taxon>Patellogastropoda</taxon>
        <taxon>Patelloidea</taxon>
        <taxon>Patellidae</taxon>
        <taxon>Patella</taxon>
    </lineage>
</organism>
<dbReference type="Pfam" id="PF15008">
    <property type="entry name" value="DUF4518"/>
    <property type="match status" value="2"/>
</dbReference>
<reference evidence="2 3" key="1">
    <citation type="submission" date="2024-01" db="EMBL/GenBank/DDBJ databases">
        <title>The genome of the rayed Mediterranean limpet Patella caerulea (Linnaeus, 1758).</title>
        <authorList>
            <person name="Anh-Thu Weber A."/>
            <person name="Halstead-Nussloch G."/>
        </authorList>
    </citation>
    <scope>NUCLEOTIDE SEQUENCE [LARGE SCALE GENOMIC DNA]</scope>
    <source>
        <strain evidence="2">AATW-2023a</strain>
        <tissue evidence="2">Whole specimen</tissue>
    </source>
</reference>
<dbReference type="Proteomes" id="UP001347796">
    <property type="component" value="Unassembled WGS sequence"/>
</dbReference>
<sequence length="555" mass="62606">MGKADYMTSMTLTVFDLVFSSKALTPEYLKLSRFMPFKMLTETEKSGFESILKKLPIAKLISLKDTVTKGRITTKHSYETIQAIISHSGTPKSLLTRQKMGRKYLFQYLTENEIVVPLHSEKELIIDKILEFWKSDLTIIVESDKKQNTASTSKDSAAKVVKKNKKPQKTDGKLGSVKNTERNQQEAKKSPSKIKIEQQLQYIKEKEKALEREQQLQIIREKARELEEKLKQHEEKEKKNVQGKKKVGDKSGEGTQKKKKKLKTDEESNQQNQTIAKEKIKKKKQSVPVNPAISTQTKKRKLKSGEEKGQQNTTIVKKKIKKQHNSPKHTTTTTSSQSSALNFNLNVVQGNQSIIDGSTLTLPGPNIPVPVFQTNQSSHPINQPTGDKCMASSSSATDQEFAETFVKWFYKTINSQNPSLDETPEDFGPQHFWNDISLLFTVNSNVEKFDGFEIVPQKLLALAKEELYLFNPNISTEGVRSKKGPLGQLGISVCGMVHQGNVCLGVFEQDFGLALYPSFENHYKIKRIALKLRSSNVATMPKLEEGKDLLAITVV</sequence>
<feature type="region of interest" description="Disordered" evidence="1">
    <location>
        <begin position="145"/>
        <end position="193"/>
    </location>
</feature>
<feature type="region of interest" description="Disordered" evidence="1">
    <location>
        <begin position="230"/>
        <end position="338"/>
    </location>
</feature>
<dbReference type="InterPro" id="IPR026698">
    <property type="entry name" value="UPF_C3orf38"/>
</dbReference>
<protein>
    <submittedName>
        <fullName evidence="2">Uncharacterized protein</fullName>
    </submittedName>
</protein>
<feature type="compositionally biased region" description="Basic and acidic residues" evidence="1">
    <location>
        <begin position="230"/>
        <end position="256"/>
    </location>
</feature>
<name>A0AAN8PUM6_PATCE</name>
<evidence type="ECO:0000313" key="3">
    <source>
        <dbReference type="Proteomes" id="UP001347796"/>
    </source>
</evidence>
<feature type="compositionally biased region" description="Low complexity" evidence="1">
    <location>
        <begin position="148"/>
        <end position="159"/>
    </location>
</feature>
<feature type="compositionally biased region" description="Basic and acidic residues" evidence="1">
    <location>
        <begin position="179"/>
        <end position="189"/>
    </location>
</feature>